<dbReference type="AlphaFoldDB" id="A0AA39Q644"/>
<comment type="caution">
    <text evidence="1">The sequence shown here is derived from an EMBL/GenBank/DDBJ whole genome shotgun (WGS) entry which is preliminary data.</text>
</comment>
<sequence length="168" mass="19200">MAMQFFHGPLDASWEDSNEYNFEDPEYVRLPSSFNDAATDGAEESDKEVVAETSSFPQCMKSTHDPLRDSAWRCVSRKVHSLRCNLQRHVRSATNKPPRTSSGRYISPRSDETEWLGGVARGLQVDLPRIIYRPAVLMLAHTPLSHTLFRALRTVEGLSCIQWTFYHQ</sequence>
<evidence type="ECO:0000313" key="1">
    <source>
        <dbReference type="EMBL" id="KAK0496464.1"/>
    </source>
</evidence>
<organism evidence="1 2">
    <name type="scientific">Armillaria luteobubalina</name>
    <dbReference type="NCBI Taxonomy" id="153913"/>
    <lineage>
        <taxon>Eukaryota</taxon>
        <taxon>Fungi</taxon>
        <taxon>Dikarya</taxon>
        <taxon>Basidiomycota</taxon>
        <taxon>Agaricomycotina</taxon>
        <taxon>Agaricomycetes</taxon>
        <taxon>Agaricomycetidae</taxon>
        <taxon>Agaricales</taxon>
        <taxon>Marasmiineae</taxon>
        <taxon>Physalacriaceae</taxon>
        <taxon>Armillaria</taxon>
    </lineage>
</organism>
<dbReference type="EMBL" id="JAUEPU010000015">
    <property type="protein sequence ID" value="KAK0496464.1"/>
    <property type="molecule type" value="Genomic_DNA"/>
</dbReference>
<accession>A0AA39Q644</accession>
<gene>
    <name evidence="1" type="ORF">EDD18DRAFT_207255</name>
</gene>
<reference evidence="1" key="1">
    <citation type="submission" date="2023-06" db="EMBL/GenBank/DDBJ databases">
        <authorList>
            <consortium name="Lawrence Berkeley National Laboratory"/>
            <person name="Ahrendt S."/>
            <person name="Sahu N."/>
            <person name="Indic B."/>
            <person name="Wong-Bajracharya J."/>
            <person name="Merenyi Z."/>
            <person name="Ke H.-M."/>
            <person name="Monk M."/>
            <person name="Kocsube S."/>
            <person name="Drula E."/>
            <person name="Lipzen A."/>
            <person name="Balint B."/>
            <person name="Henrissat B."/>
            <person name="Andreopoulos B."/>
            <person name="Martin F.M."/>
            <person name="Harder C.B."/>
            <person name="Rigling D."/>
            <person name="Ford K.L."/>
            <person name="Foster G.D."/>
            <person name="Pangilinan J."/>
            <person name="Papanicolaou A."/>
            <person name="Barry K."/>
            <person name="LaButti K."/>
            <person name="Viragh M."/>
            <person name="Koriabine M."/>
            <person name="Yan M."/>
            <person name="Riley R."/>
            <person name="Champramary S."/>
            <person name="Plett K.L."/>
            <person name="Tsai I.J."/>
            <person name="Slot J."/>
            <person name="Sipos G."/>
            <person name="Plett J."/>
            <person name="Nagy L.G."/>
            <person name="Grigoriev I.V."/>
        </authorList>
    </citation>
    <scope>NUCLEOTIDE SEQUENCE</scope>
    <source>
        <strain evidence="1">HWK02</strain>
    </source>
</reference>
<proteinExistence type="predicted"/>
<keyword evidence="2" id="KW-1185">Reference proteome</keyword>
<name>A0AA39Q644_9AGAR</name>
<dbReference type="Proteomes" id="UP001175228">
    <property type="component" value="Unassembled WGS sequence"/>
</dbReference>
<protein>
    <submittedName>
        <fullName evidence="1">Uncharacterized protein</fullName>
    </submittedName>
</protein>
<evidence type="ECO:0000313" key="2">
    <source>
        <dbReference type="Proteomes" id="UP001175228"/>
    </source>
</evidence>